<dbReference type="Gene3D" id="3.20.20.30">
    <property type="entry name" value="Luciferase-like domain"/>
    <property type="match status" value="1"/>
</dbReference>
<evidence type="ECO:0000259" key="2">
    <source>
        <dbReference type="Pfam" id="PF00296"/>
    </source>
</evidence>
<dbReference type="GO" id="GO:0016705">
    <property type="term" value="F:oxidoreductase activity, acting on paired donors, with incorporation or reduction of molecular oxygen"/>
    <property type="evidence" value="ECO:0007669"/>
    <property type="project" value="InterPro"/>
</dbReference>
<dbReference type="InterPro" id="IPR036661">
    <property type="entry name" value="Luciferase-like_sf"/>
</dbReference>
<reference evidence="3 4" key="1">
    <citation type="submission" date="2018-09" db="EMBL/GenBank/DDBJ databases">
        <title>Genome sequencing of Nocardioides immobilis CCTCC AB 2017083 for comparison to Nocardioides silvaticus.</title>
        <authorList>
            <person name="Li C."/>
            <person name="Wang G."/>
        </authorList>
    </citation>
    <scope>NUCLEOTIDE SEQUENCE [LARGE SCALE GENOMIC DNA]</scope>
    <source>
        <strain evidence="3 4">CCTCC AB 2017083</strain>
    </source>
</reference>
<protein>
    <submittedName>
        <fullName evidence="3">LLM class F420-dependent oxidoreductase</fullName>
    </submittedName>
</protein>
<name>A0A417XTV8_9ACTN</name>
<dbReference type="InterPro" id="IPR011251">
    <property type="entry name" value="Luciferase-like_dom"/>
</dbReference>
<dbReference type="PANTHER" id="PTHR43244">
    <property type="match status" value="1"/>
</dbReference>
<keyword evidence="4" id="KW-1185">Reference proteome</keyword>
<evidence type="ECO:0000256" key="1">
    <source>
        <dbReference type="ARBA" id="ARBA00023002"/>
    </source>
</evidence>
<dbReference type="InterPro" id="IPR019951">
    <property type="entry name" value="F420_OxRdatse_Rv3520c_pred"/>
</dbReference>
<dbReference type="PANTHER" id="PTHR43244:SF1">
    <property type="entry name" value="5,10-METHYLENETETRAHYDROMETHANOPTERIN REDUCTASE"/>
    <property type="match status" value="1"/>
</dbReference>
<proteinExistence type="predicted"/>
<feature type="domain" description="Luciferase-like" evidence="2">
    <location>
        <begin position="20"/>
        <end position="319"/>
    </location>
</feature>
<keyword evidence="1" id="KW-0560">Oxidoreductase</keyword>
<dbReference type="Pfam" id="PF00296">
    <property type="entry name" value="Bac_luciferase"/>
    <property type="match status" value="1"/>
</dbReference>
<dbReference type="OrthoDB" id="3284378at2"/>
<dbReference type="AlphaFoldDB" id="A0A417XTV8"/>
<sequence>MQIGINLGYFGLGNTTDGFAIAQEADRLGYSSCWAAEVYGSDAATVLAYVASKTERIDIGSAIFQIPARTPAMTAMTAATLDMLSGGRFRLGLGVSGPQVSEGWYGARFDKPLARTREFVGIVRKALARERLAYSGEHWTLPLPDGPGKALKLTIGPVRNPLPIYIAAIGPKNLEQTGRIADGWLGIFFAPEHAEVSLAPLREGRGGSLEGFDVAPTVPVTFTRTDSESDLRAAADAQRAYTALYVGGMGSRSQNFYNQLACRMGYEDAAAEIQEKYLAGDTAGALAAVPHDLIDATTLIGTKERVADRLQAYAEAGVTTLIASHGGAAPGGAGPALEERMVTLRTLAEAAELASI</sequence>
<dbReference type="EMBL" id="QXGH01000038">
    <property type="protein sequence ID" value="RHW23898.1"/>
    <property type="molecule type" value="Genomic_DNA"/>
</dbReference>
<gene>
    <name evidence="3" type="ORF">D0Z08_26990</name>
</gene>
<evidence type="ECO:0000313" key="3">
    <source>
        <dbReference type="EMBL" id="RHW23898.1"/>
    </source>
</evidence>
<dbReference type="CDD" id="cd01097">
    <property type="entry name" value="Tetrahydromethanopterin_reductase"/>
    <property type="match status" value="1"/>
</dbReference>
<accession>A0A417XTV8</accession>
<dbReference type="RefSeq" id="WP_118928396.1">
    <property type="nucleotide sequence ID" value="NZ_QXGH01000038.1"/>
</dbReference>
<dbReference type="SUPFAM" id="SSF51679">
    <property type="entry name" value="Bacterial luciferase-like"/>
    <property type="match status" value="1"/>
</dbReference>
<organism evidence="3 4">
    <name type="scientific">Nocardioides immobilis</name>
    <dbReference type="NCBI Taxonomy" id="2049295"/>
    <lineage>
        <taxon>Bacteria</taxon>
        <taxon>Bacillati</taxon>
        <taxon>Actinomycetota</taxon>
        <taxon>Actinomycetes</taxon>
        <taxon>Propionibacteriales</taxon>
        <taxon>Nocardioidaceae</taxon>
        <taxon>Nocardioides</taxon>
    </lineage>
</organism>
<comment type="caution">
    <text evidence="3">The sequence shown here is derived from an EMBL/GenBank/DDBJ whole genome shotgun (WGS) entry which is preliminary data.</text>
</comment>
<dbReference type="NCBIfam" id="TIGR03559">
    <property type="entry name" value="F420_Rv3520c"/>
    <property type="match status" value="1"/>
</dbReference>
<dbReference type="InterPro" id="IPR050564">
    <property type="entry name" value="F420-G6PD/mer"/>
</dbReference>
<dbReference type="Proteomes" id="UP000283644">
    <property type="component" value="Unassembled WGS sequence"/>
</dbReference>
<evidence type="ECO:0000313" key="4">
    <source>
        <dbReference type="Proteomes" id="UP000283644"/>
    </source>
</evidence>